<feature type="compositionally biased region" description="Basic residues" evidence="1">
    <location>
        <begin position="54"/>
        <end position="69"/>
    </location>
</feature>
<evidence type="ECO:0000313" key="3">
    <source>
        <dbReference type="Proteomes" id="UP001165083"/>
    </source>
</evidence>
<dbReference type="Proteomes" id="UP001165083">
    <property type="component" value="Unassembled WGS sequence"/>
</dbReference>
<feature type="compositionally biased region" description="Basic and acidic residues" evidence="1">
    <location>
        <begin position="17"/>
        <end position="28"/>
    </location>
</feature>
<dbReference type="EMBL" id="BSXW01000143">
    <property type="protein sequence ID" value="GMF13131.1"/>
    <property type="molecule type" value="Genomic_DNA"/>
</dbReference>
<proteinExistence type="predicted"/>
<comment type="caution">
    <text evidence="2">The sequence shown here is derived from an EMBL/GenBank/DDBJ whole genome shotgun (WGS) entry which is preliminary data.</text>
</comment>
<feature type="compositionally biased region" description="Basic and acidic residues" evidence="1">
    <location>
        <begin position="120"/>
        <end position="138"/>
    </location>
</feature>
<dbReference type="AlphaFoldDB" id="A0A9W6TI14"/>
<keyword evidence="3" id="KW-1185">Reference proteome</keyword>
<protein>
    <submittedName>
        <fullName evidence="2">Unnamed protein product</fullName>
    </submittedName>
</protein>
<sequence>MNQGPPDPHAPESQPTRQDRSRAEDSAAWRKPTNHQENIDKHTAVPAPTGKFASLKRKLFPSQNRRHPRNVPPLISPINAPLKTLLPPLEEKGASLSRSSLDRDGDSDPIQENNSTSKIFDQEVVRLKNNEANSREGGPESDSSSAEVDNNWRGRTLIDDDDDRDLESAVEALDLETSIADKTLEEVRTSNICKTAKCQLIFTFLER</sequence>
<accession>A0A9W6TI14</accession>
<evidence type="ECO:0000256" key="1">
    <source>
        <dbReference type="SAM" id="MobiDB-lite"/>
    </source>
</evidence>
<organism evidence="2 3">
    <name type="scientific">Phytophthora lilii</name>
    <dbReference type="NCBI Taxonomy" id="2077276"/>
    <lineage>
        <taxon>Eukaryota</taxon>
        <taxon>Sar</taxon>
        <taxon>Stramenopiles</taxon>
        <taxon>Oomycota</taxon>
        <taxon>Peronosporomycetes</taxon>
        <taxon>Peronosporales</taxon>
        <taxon>Peronosporaceae</taxon>
        <taxon>Phytophthora</taxon>
    </lineage>
</organism>
<feature type="region of interest" description="Disordered" evidence="1">
    <location>
        <begin position="1"/>
        <end position="163"/>
    </location>
</feature>
<dbReference type="OrthoDB" id="129506at2759"/>
<feature type="compositionally biased region" description="Polar residues" evidence="1">
    <location>
        <begin position="110"/>
        <end position="119"/>
    </location>
</feature>
<gene>
    <name evidence="2" type="ORF">Plil01_000364100</name>
</gene>
<name>A0A9W6TI14_9STRA</name>
<reference evidence="2" key="1">
    <citation type="submission" date="2023-04" db="EMBL/GenBank/DDBJ databases">
        <title>Phytophthora lilii NBRC 32176.</title>
        <authorList>
            <person name="Ichikawa N."/>
            <person name="Sato H."/>
            <person name="Tonouchi N."/>
        </authorList>
    </citation>
    <scope>NUCLEOTIDE SEQUENCE</scope>
    <source>
        <strain evidence="2">NBRC 32176</strain>
    </source>
</reference>
<evidence type="ECO:0000313" key="2">
    <source>
        <dbReference type="EMBL" id="GMF13131.1"/>
    </source>
</evidence>